<evidence type="ECO:0000313" key="2">
    <source>
        <dbReference type="Proteomes" id="UP001060215"/>
    </source>
</evidence>
<sequence>MHVSVESFPPQKWKFLSYFSSFFFSLVTVHQNNCQKLLDRAHDVHNFKSKTGLYLLQHLYY</sequence>
<comment type="caution">
    <text evidence="1">The sequence shown here is derived from an EMBL/GenBank/DDBJ whole genome shotgun (WGS) entry which is preliminary data.</text>
</comment>
<protein>
    <submittedName>
        <fullName evidence="1">Uncharacterized protein</fullName>
    </submittedName>
</protein>
<dbReference type="EMBL" id="CM045763">
    <property type="protein sequence ID" value="KAI8020957.1"/>
    <property type="molecule type" value="Genomic_DNA"/>
</dbReference>
<reference evidence="1 2" key="1">
    <citation type="journal article" date="2022" name="Plant J.">
        <title>Chromosome-level genome of Camellia lanceoleosa provides a valuable resource for understanding genome evolution and self-incompatibility.</title>
        <authorList>
            <person name="Gong W."/>
            <person name="Xiao S."/>
            <person name="Wang L."/>
            <person name="Liao Z."/>
            <person name="Chang Y."/>
            <person name="Mo W."/>
            <person name="Hu G."/>
            <person name="Li W."/>
            <person name="Zhao G."/>
            <person name="Zhu H."/>
            <person name="Hu X."/>
            <person name="Ji K."/>
            <person name="Xiang X."/>
            <person name="Song Q."/>
            <person name="Yuan D."/>
            <person name="Jin S."/>
            <person name="Zhang L."/>
        </authorList>
    </citation>
    <scope>NUCLEOTIDE SEQUENCE [LARGE SCALE GENOMIC DNA]</scope>
    <source>
        <strain evidence="1">SQ_2022a</strain>
    </source>
</reference>
<evidence type="ECO:0000313" key="1">
    <source>
        <dbReference type="EMBL" id="KAI8020957.1"/>
    </source>
</evidence>
<dbReference type="Proteomes" id="UP001060215">
    <property type="component" value="Chromosome 6"/>
</dbReference>
<keyword evidence="2" id="KW-1185">Reference proteome</keyword>
<name>A0ACC0I529_9ERIC</name>
<accession>A0ACC0I529</accession>
<gene>
    <name evidence="1" type="ORF">LOK49_LG03G03536</name>
</gene>
<organism evidence="1 2">
    <name type="scientific">Camellia lanceoleosa</name>
    <dbReference type="NCBI Taxonomy" id="1840588"/>
    <lineage>
        <taxon>Eukaryota</taxon>
        <taxon>Viridiplantae</taxon>
        <taxon>Streptophyta</taxon>
        <taxon>Embryophyta</taxon>
        <taxon>Tracheophyta</taxon>
        <taxon>Spermatophyta</taxon>
        <taxon>Magnoliopsida</taxon>
        <taxon>eudicotyledons</taxon>
        <taxon>Gunneridae</taxon>
        <taxon>Pentapetalae</taxon>
        <taxon>asterids</taxon>
        <taxon>Ericales</taxon>
        <taxon>Theaceae</taxon>
        <taxon>Camellia</taxon>
    </lineage>
</organism>
<proteinExistence type="predicted"/>